<dbReference type="AlphaFoldDB" id="A0AA88AK23"/>
<sequence length="68" mass="7315">MEWIIWVRSVVGRPADGLGLGSGQVLWPIAGALEDVRREVGLEVAIVVVVVDRMIVRFPATGESGESL</sequence>
<reference evidence="1" key="1">
    <citation type="submission" date="2023-07" db="EMBL/GenBank/DDBJ databases">
        <title>draft genome sequence of fig (Ficus carica).</title>
        <authorList>
            <person name="Takahashi T."/>
            <person name="Nishimura K."/>
        </authorList>
    </citation>
    <scope>NUCLEOTIDE SEQUENCE</scope>
</reference>
<evidence type="ECO:0000313" key="1">
    <source>
        <dbReference type="EMBL" id="GMN53355.1"/>
    </source>
</evidence>
<dbReference type="EMBL" id="BTGU01000046">
    <property type="protein sequence ID" value="GMN53355.1"/>
    <property type="molecule type" value="Genomic_DNA"/>
</dbReference>
<keyword evidence="2" id="KW-1185">Reference proteome</keyword>
<name>A0AA88AK23_FICCA</name>
<organism evidence="1 2">
    <name type="scientific">Ficus carica</name>
    <name type="common">Common fig</name>
    <dbReference type="NCBI Taxonomy" id="3494"/>
    <lineage>
        <taxon>Eukaryota</taxon>
        <taxon>Viridiplantae</taxon>
        <taxon>Streptophyta</taxon>
        <taxon>Embryophyta</taxon>
        <taxon>Tracheophyta</taxon>
        <taxon>Spermatophyta</taxon>
        <taxon>Magnoliopsida</taxon>
        <taxon>eudicotyledons</taxon>
        <taxon>Gunneridae</taxon>
        <taxon>Pentapetalae</taxon>
        <taxon>rosids</taxon>
        <taxon>fabids</taxon>
        <taxon>Rosales</taxon>
        <taxon>Moraceae</taxon>
        <taxon>Ficeae</taxon>
        <taxon>Ficus</taxon>
    </lineage>
</organism>
<dbReference type="Proteomes" id="UP001187192">
    <property type="component" value="Unassembled WGS sequence"/>
</dbReference>
<gene>
    <name evidence="1" type="ORF">TIFTF001_022502</name>
</gene>
<evidence type="ECO:0000313" key="2">
    <source>
        <dbReference type="Proteomes" id="UP001187192"/>
    </source>
</evidence>
<accession>A0AA88AK23</accession>
<proteinExistence type="predicted"/>
<comment type="caution">
    <text evidence="1">The sequence shown here is derived from an EMBL/GenBank/DDBJ whole genome shotgun (WGS) entry which is preliminary data.</text>
</comment>
<protein>
    <submittedName>
        <fullName evidence="1">Uncharacterized protein</fullName>
    </submittedName>
</protein>